<name>A0A8J3GFB8_9BACT</name>
<evidence type="ECO:0000313" key="2">
    <source>
        <dbReference type="Proteomes" id="UP000642829"/>
    </source>
</evidence>
<accession>A0A8J3GFB8</accession>
<comment type="caution">
    <text evidence="1">The sequence shown here is derived from an EMBL/GenBank/DDBJ whole genome shotgun (WGS) entry which is preliminary data.</text>
</comment>
<reference evidence="1" key="2">
    <citation type="submission" date="2020-09" db="EMBL/GenBank/DDBJ databases">
        <authorList>
            <person name="Sun Q."/>
            <person name="Kim S."/>
        </authorList>
    </citation>
    <scope>NUCLEOTIDE SEQUENCE</scope>
    <source>
        <strain evidence="1">KCTC 12870</strain>
    </source>
</reference>
<keyword evidence="2" id="KW-1185">Reference proteome</keyword>
<proteinExistence type="predicted"/>
<organism evidence="1 2">
    <name type="scientific">Cerasicoccus arenae</name>
    <dbReference type="NCBI Taxonomy" id="424488"/>
    <lineage>
        <taxon>Bacteria</taxon>
        <taxon>Pseudomonadati</taxon>
        <taxon>Verrucomicrobiota</taxon>
        <taxon>Opitutia</taxon>
        <taxon>Puniceicoccales</taxon>
        <taxon>Cerasicoccaceae</taxon>
        <taxon>Cerasicoccus</taxon>
    </lineage>
</organism>
<protein>
    <submittedName>
        <fullName evidence="1">Uncharacterized protein</fullName>
    </submittedName>
</protein>
<evidence type="ECO:0000313" key="1">
    <source>
        <dbReference type="EMBL" id="GHC09988.1"/>
    </source>
</evidence>
<gene>
    <name evidence="1" type="ORF">GCM10007047_29220</name>
</gene>
<dbReference type="EMBL" id="BMXG01000022">
    <property type="protein sequence ID" value="GHC09988.1"/>
    <property type="molecule type" value="Genomic_DNA"/>
</dbReference>
<reference evidence="1" key="1">
    <citation type="journal article" date="2014" name="Int. J. Syst. Evol. Microbiol.">
        <title>Complete genome sequence of Corynebacterium casei LMG S-19264T (=DSM 44701T), isolated from a smear-ripened cheese.</title>
        <authorList>
            <consortium name="US DOE Joint Genome Institute (JGI-PGF)"/>
            <person name="Walter F."/>
            <person name="Albersmeier A."/>
            <person name="Kalinowski J."/>
            <person name="Ruckert C."/>
        </authorList>
    </citation>
    <scope>NUCLEOTIDE SEQUENCE</scope>
    <source>
        <strain evidence="1">KCTC 12870</strain>
    </source>
</reference>
<sequence>MIRSTALSIMLSLSSASADGGSLREGRTSDEVVEHYQIEAEYYRSKAAALMQKYEPPANDEIAVYRVVLDVLQIRLEEETAHLRRLQKADELDRQAVGASELFVAHIQREINKMEQRVSHQEAFEV</sequence>
<dbReference type="RefSeq" id="WP_189516569.1">
    <property type="nucleotide sequence ID" value="NZ_BMXG01000022.1"/>
</dbReference>
<dbReference type="AlphaFoldDB" id="A0A8J3GFB8"/>
<dbReference type="Proteomes" id="UP000642829">
    <property type="component" value="Unassembled WGS sequence"/>
</dbReference>